<accession>A0A5E4QU96</accession>
<feature type="transmembrane region" description="Helical" evidence="2">
    <location>
        <begin position="510"/>
        <end position="531"/>
    </location>
</feature>
<dbReference type="Gene3D" id="2.60.40.10">
    <property type="entry name" value="Immunoglobulins"/>
    <property type="match status" value="2"/>
</dbReference>
<keyword evidence="4" id="KW-1185">Reference proteome</keyword>
<sequence length="612" mass="68137">MSCCIEETCNIVFIVDTRCYHVECVTDELCLPLPRSGRKWDGHVSMILVKPVLPEDEMNSFPQEEEPVYAYSNRNELANSDESDFLTHFIKNLPNIEETPGFDKYSDNNNNEMMLASRFLEKVACEVGADDCPYNSECIPLGLKMHSGICKCTPGMEMNNQGSCVPIRRVFSKGPRDESESSKTNEEVIGDMTNEDVKEPKPVQKLTVSISSKTVQLPENEVTLAAYTIPDENSTNSHYNYVWILVNQPKDKFTGNMKQNGGTVTLTDLTEGQYSFKVTVNGTNSYGEGFANVTVLPPHRINKPPVVFITPQSQVVKLPISRAPTLEDRPTLVLNDLKQPGHYTFKLTVEDTDHVKNSTVANITVSNHIDYPPEANADKNSPPKADAGGDQVLNLPLAILVLNGSKSHDDFRIVSWKWTRLASGLAAGSVILDSDKGPLTVMDDQGESDRDTVSVQVKPDPLEANLLEMTINTPISAFTKNQLDSMVQKMTLLLKDDVLVNVTEIRDWSVVYAGVGVVVILLVWWGCWRLARALCSRRKPRTKTNYRLLPLAEHDDKPFVNKDVSETDTDSDVLYETKSKITSFSSRPVNGDAQANGWKRNGTAKVSRKIKT</sequence>
<keyword evidence="2" id="KW-0812">Transmembrane</keyword>
<evidence type="ECO:0008006" key="5">
    <source>
        <dbReference type="Google" id="ProtNLM"/>
    </source>
</evidence>
<proteinExistence type="predicted"/>
<dbReference type="AlphaFoldDB" id="A0A5E4QU96"/>
<dbReference type="Pfam" id="PF22352">
    <property type="entry name" value="K319L-like_PKD"/>
    <property type="match status" value="1"/>
</dbReference>
<gene>
    <name evidence="3" type="ORF">LSINAPIS_LOCUS11657</name>
</gene>
<evidence type="ECO:0000256" key="1">
    <source>
        <dbReference type="SAM" id="MobiDB-lite"/>
    </source>
</evidence>
<dbReference type="InterPro" id="IPR029865">
    <property type="entry name" value="KIAA0319-like"/>
</dbReference>
<protein>
    <recommendedName>
        <fullName evidence="5">EGF-like domain-containing protein</fullName>
    </recommendedName>
</protein>
<dbReference type="InterPro" id="IPR013783">
    <property type="entry name" value="Ig-like_fold"/>
</dbReference>
<evidence type="ECO:0000313" key="4">
    <source>
        <dbReference type="Proteomes" id="UP000324832"/>
    </source>
</evidence>
<dbReference type="GO" id="GO:0031410">
    <property type="term" value="C:cytoplasmic vesicle"/>
    <property type="evidence" value="ECO:0007669"/>
    <property type="project" value="TreeGrafter"/>
</dbReference>
<evidence type="ECO:0000313" key="3">
    <source>
        <dbReference type="EMBL" id="VVD01180.1"/>
    </source>
</evidence>
<dbReference type="GO" id="GO:0016020">
    <property type="term" value="C:membrane"/>
    <property type="evidence" value="ECO:0007669"/>
    <property type="project" value="TreeGrafter"/>
</dbReference>
<organism evidence="3 4">
    <name type="scientific">Leptidea sinapis</name>
    <dbReference type="NCBI Taxonomy" id="189913"/>
    <lineage>
        <taxon>Eukaryota</taxon>
        <taxon>Metazoa</taxon>
        <taxon>Ecdysozoa</taxon>
        <taxon>Arthropoda</taxon>
        <taxon>Hexapoda</taxon>
        <taxon>Insecta</taxon>
        <taxon>Pterygota</taxon>
        <taxon>Neoptera</taxon>
        <taxon>Endopterygota</taxon>
        <taxon>Lepidoptera</taxon>
        <taxon>Glossata</taxon>
        <taxon>Ditrysia</taxon>
        <taxon>Papilionoidea</taxon>
        <taxon>Pieridae</taxon>
        <taxon>Dismorphiinae</taxon>
        <taxon>Leptidea</taxon>
    </lineage>
</organism>
<keyword evidence="2" id="KW-1133">Transmembrane helix</keyword>
<dbReference type="PANTHER" id="PTHR46182:SF2">
    <property type="entry name" value="FI19480P1"/>
    <property type="match status" value="1"/>
</dbReference>
<keyword evidence="2" id="KW-0472">Membrane</keyword>
<dbReference type="Proteomes" id="UP000324832">
    <property type="component" value="Unassembled WGS sequence"/>
</dbReference>
<dbReference type="EMBL" id="FZQP02005221">
    <property type="protein sequence ID" value="VVD01180.1"/>
    <property type="molecule type" value="Genomic_DNA"/>
</dbReference>
<name>A0A5E4QU96_9NEOP</name>
<evidence type="ECO:0000256" key="2">
    <source>
        <dbReference type="SAM" id="Phobius"/>
    </source>
</evidence>
<dbReference type="GO" id="GO:0001764">
    <property type="term" value="P:neuron migration"/>
    <property type="evidence" value="ECO:0007669"/>
    <property type="project" value="TreeGrafter"/>
</dbReference>
<dbReference type="PANTHER" id="PTHR46182">
    <property type="entry name" value="FI19480P1"/>
    <property type="match status" value="1"/>
</dbReference>
<reference evidence="3 4" key="1">
    <citation type="submission" date="2017-07" db="EMBL/GenBank/DDBJ databases">
        <authorList>
            <person name="Talla V."/>
            <person name="Backstrom N."/>
        </authorList>
    </citation>
    <scope>NUCLEOTIDE SEQUENCE [LARGE SCALE GENOMIC DNA]</scope>
</reference>
<feature type="region of interest" description="Disordered" evidence="1">
    <location>
        <begin position="586"/>
        <end position="612"/>
    </location>
</feature>
<dbReference type="FunFam" id="2.60.40.10:FF:000257">
    <property type="entry name" value="Dyslexia-associated protein KIAA0319-like"/>
    <property type="match status" value="1"/>
</dbReference>